<accession>A0A316V431</accession>
<dbReference type="InterPro" id="IPR006767">
    <property type="entry name" value="Cwf19-like_C_dom-2"/>
</dbReference>
<dbReference type="RefSeq" id="XP_025352514.1">
    <property type="nucleotide sequence ID" value="XM_025499598.1"/>
</dbReference>
<dbReference type="GO" id="GO:0071014">
    <property type="term" value="C:post-mRNA release spliceosomal complex"/>
    <property type="evidence" value="ECO:0007669"/>
    <property type="project" value="TreeGrafter"/>
</dbReference>
<gene>
    <name evidence="4" type="ORF">FA14DRAFT_162420</name>
</gene>
<feature type="region of interest" description="Disordered" evidence="1">
    <location>
        <begin position="357"/>
        <end position="445"/>
    </location>
</feature>
<sequence>MVVQDGKPVKVLTVGPACGRIGELIGKITAINTKYGPFDALLVLGDLFRPYSEGDELSEEEIGLLNGTLPSPIPIYFAHQPSPIHPIIQAAIIEKGCLNNTTSASSDEQAIKLNESLYFLGKEGIVNVPNSKGLRVAVLGGCYDHQRWQDSIGVEESVEEGLKSPFISSTSVERLLSYPSFQQPSVLADVAQDEGEPTTLAAARAQMAKRTDILQKQSEATRKPPIDILLTNAWPSNITMFSNPEKFPNPTSRVWGAPILAKLISYGQPRYHFALAPGSCGSPESEDAFGIVGLDGTEEGTQLRKIGAFWEREPFRNQSPSHPLCNVTRFISLARFANEKKERWFMALNLVPASNADKAVPNKEPAGTTLNPFSLGESSTSTSRPCDKAKRKEIEDDMQSGQNYRWAENGKARPKKQQRSDRQNGASNAAGLPNKPKGPLPDKPTKIFPVGPEDCWFCLSNPQCAKHLIVAIGTECYVAMPKGQLPISTKDRSTVPGGGHVLIVPIEHIPSVLGHPDPAVARPIADEMNAWRTALRKAYSSCDATMVSWEICRTVGSRAGHMQCQAVPIPSKLCKNGALEAYFRQAAKKYGYEMIENTSEVQQLLKISDDVSQRRKQADYFRLDLDDKTWLMLLPQGLRFYLQFPRETLANFLGFPDRADWKKCANSDEIETEETQAFKGIFDSYAESVIEE</sequence>
<dbReference type="GO" id="GO:0000398">
    <property type="term" value="P:mRNA splicing, via spliceosome"/>
    <property type="evidence" value="ECO:0007669"/>
    <property type="project" value="TreeGrafter"/>
</dbReference>
<dbReference type="SUPFAM" id="SSF54197">
    <property type="entry name" value="HIT-like"/>
    <property type="match status" value="1"/>
</dbReference>
<dbReference type="InterPro" id="IPR006768">
    <property type="entry name" value="Cwf19-like_C_dom-1"/>
</dbReference>
<feature type="compositionally biased region" description="Basic and acidic residues" evidence="1">
    <location>
        <begin position="385"/>
        <end position="394"/>
    </location>
</feature>
<organism evidence="4 5">
    <name type="scientific">Meira miltonrushii</name>
    <dbReference type="NCBI Taxonomy" id="1280837"/>
    <lineage>
        <taxon>Eukaryota</taxon>
        <taxon>Fungi</taxon>
        <taxon>Dikarya</taxon>
        <taxon>Basidiomycota</taxon>
        <taxon>Ustilaginomycotina</taxon>
        <taxon>Exobasidiomycetes</taxon>
        <taxon>Exobasidiales</taxon>
        <taxon>Brachybasidiaceae</taxon>
        <taxon>Meira</taxon>
    </lineage>
</organism>
<name>A0A316V431_9BASI</name>
<dbReference type="GeneID" id="37021379"/>
<dbReference type="STRING" id="1280837.A0A316V431"/>
<dbReference type="PANTHER" id="PTHR12072:SF4">
    <property type="entry name" value="CWF19-LIKE PROTEIN 1"/>
    <property type="match status" value="1"/>
</dbReference>
<evidence type="ECO:0000259" key="2">
    <source>
        <dbReference type="Pfam" id="PF04676"/>
    </source>
</evidence>
<feature type="compositionally biased region" description="Polar residues" evidence="1">
    <location>
        <begin position="368"/>
        <end position="384"/>
    </location>
</feature>
<evidence type="ECO:0000313" key="4">
    <source>
        <dbReference type="EMBL" id="PWN32212.1"/>
    </source>
</evidence>
<evidence type="ECO:0008006" key="6">
    <source>
        <dbReference type="Google" id="ProtNLM"/>
    </source>
</evidence>
<protein>
    <recommendedName>
        <fullName evidence="6">Cwf19-like C-terminal domain-containing protein</fullName>
    </recommendedName>
</protein>
<dbReference type="EMBL" id="KZ819606">
    <property type="protein sequence ID" value="PWN32212.1"/>
    <property type="molecule type" value="Genomic_DNA"/>
</dbReference>
<dbReference type="GO" id="GO:0061632">
    <property type="term" value="F:RNA lariat debranching enzyme activator activity"/>
    <property type="evidence" value="ECO:0007669"/>
    <property type="project" value="TreeGrafter"/>
</dbReference>
<feature type="domain" description="Cwf19-like C-terminal" evidence="3">
    <location>
        <begin position="449"/>
        <end position="583"/>
    </location>
</feature>
<dbReference type="InterPro" id="IPR040194">
    <property type="entry name" value="Cwf19-like"/>
</dbReference>
<keyword evidence="5" id="KW-1185">Reference proteome</keyword>
<evidence type="ECO:0000259" key="3">
    <source>
        <dbReference type="Pfam" id="PF04677"/>
    </source>
</evidence>
<dbReference type="Pfam" id="PF04676">
    <property type="entry name" value="CwfJ_C_2"/>
    <property type="match status" value="1"/>
</dbReference>
<reference evidence="4 5" key="1">
    <citation type="journal article" date="2018" name="Mol. Biol. Evol.">
        <title>Broad Genomic Sampling Reveals a Smut Pathogenic Ancestry of the Fungal Clade Ustilaginomycotina.</title>
        <authorList>
            <person name="Kijpornyongpan T."/>
            <person name="Mondo S.J."/>
            <person name="Barry K."/>
            <person name="Sandor L."/>
            <person name="Lee J."/>
            <person name="Lipzen A."/>
            <person name="Pangilinan J."/>
            <person name="LaButti K."/>
            <person name="Hainaut M."/>
            <person name="Henrissat B."/>
            <person name="Grigoriev I.V."/>
            <person name="Spatafora J.W."/>
            <person name="Aime M.C."/>
        </authorList>
    </citation>
    <scope>NUCLEOTIDE SEQUENCE [LARGE SCALE GENOMIC DNA]</scope>
    <source>
        <strain evidence="4 5">MCA 3882</strain>
    </source>
</reference>
<dbReference type="FunCoup" id="A0A316V431">
    <property type="interactions" value="898"/>
</dbReference>
<dbReference type="Pfam" id="PF04677">
    <property type="entry name" value="CwfJ_C_1"/>
    <property type="match status" value="1"/>
</dbReference>
<dbReference type="InterPro" id="IPR036265">
    <property type="entry name" value="HIT-like_sf"/>
</dbReference>
<proteinExistence type="predicted"/>
<dbReference type="InParanoid" id="A0A316V431"/>
<dbReference type="Proteomes" id="UP000245771">
    <property type="component" value="Unassembled WGS sequence"/>
</dbReference>
<evidence type="ECO:0000256" key="1">
    <source>
        <dbReference type="SAM" id="MobiDB-lite"/>
    </source>
</evidence>
<dbReference type="PANTHER" id="PTHR12072">
    <property type="entry name" value="CWF19, CELL CYCLE CONTROL PROTEIN"/>
    <property type="match status" value="1"/>
</dbReference>
<dbReference type="AlphaFoldDB" id="A0A316V431"/>
<feature type="domain" description="Cwf19-like protein C-terminal" evidence="2">
    <location>
        <begin position="602"/>
        <end position="685"/>
    </location>
</feature>
<dbReference type="OrthoDB" id="444325at2759"/>
<evidence type="ECO:0000313" key="5">
    <source>
        <dbReference type="Proteomes" id="UP000245771"/>
    </source>
</evidence>